<proteinExistence type="predicted"/>
<keyword evidence="4" id="KW-1185">Reference proteome</keyword>
<dbReference type="Proteomes" id="UP001238540">
    <property type="component" value="Unassembled WGS sequence"/>
</dbReference>
<dbReference type="PANTHER" id="PTHR36121:SF1">
    <property type="entry name" value="PROTEIN SXY"/>
    <property type="match status" value="1"/>
</dbReference>
<dbReference type="InterPro" id="IPR047525">
    <property type="entry name" value="TfoX-like"/>
</dbReference>
<feature type="domain" description="TfoX N-terminal" evidence="1">
    <location>
        <begin position="12"/>
        <end position="101"/>
    </location>
</feature>
<dbReference type="EMBL" id="JAUFQC010000001">
    <property type="protein sequence ID" value="MDN3609593.1"/>
    <property type="molecule type" value="Genomic_DNA"/>
</dbReference>
<comment type="caution">
    <text evidence="3">The sequence shown here is derived from an EMBL/GenBank/DDBJ whole genome shotgun (WGS) entry which is preliminary data.</text>
</comment>
<dbReference type="InterPro" id="IPR007076">
    <property type="entry name" value="TfoX_N"/>
</dbReference>
<name>A0ABT8BU43_9VIBR</name>
<feature type="domain" description="TfoX C-terminal" evidence="2">
    <location>
        <begin position="115"/>
        <end position="194"/>
    </location>
</feature>
<dbReference type="Pfam" id="PF04993">
    <property type="entry name" value="TfoX_N"/>
    <property type="match status" value="1"/>
</dbReference>
<reference evidence="4" key="1">
    <citation type="journal article" date="2019" name="Int. J. Syst. Evol. Microbiol.">
        <title>The Global Catalogue of Microorganisms (GCM) 10K type strain sequencing project: providing services to taxonomists for standard genome sequencing and annotation.</title>
        <authorList>
            <consortium name="The Broad Institute Genomics Platform"/>
            <consortium name="The Broad Institute Genome Sequencing Center for Infectious Disease"/>
            <person name="Wu L."/>
            <person name="Ma J."/>
        </authorList>
    </citation>
    <scope>NUCLEOTIDE SEQUENCE [LARGE SCALE GENOMIC DNA]</scope>
    <source>
        <strain evidence="4">CECT 7398</strain>
    </source>
</reference>
<organism evidence="3 4">
    <name type="scientific">Vibrio ostreicida</name>
    <dbReference type="NCBI Taxonomy" id="526588"/>
    <lineage>
        <taxon>Bacteria</taxon>
        <taxon>Pseudomonadati</taxon>
        <taxon>Pseudomonadota</taxon>
        <taxon>Gammaproteobacteria</taxon>
        <taxon>Vibrionales</taxon>
        <taxon>Vibrionaceae</taxon>
        <taxon>Vibrio</taxon>
    </lineage>
</organism>
<dbReference type="InterPro" id="IPR007077">
    <property type="entry name" value="TfoX_C"/>
</dbReference>
<dbReference type="Gene3D" id="3.30.1460.30">
    <property type="entry name" value="YgaC/TfoX-N like chaperone"/>
    <property type="match status" value="1"/>
</dbReference>
<evidence type="ECO:0000259" key="1">
    <source>
        <dbReference type="Pfam" id="PF04993"/>
    </source>
</evidence>
<dbReference type="Pfam" id="PF04994">
    <property type="entry name" value="TfoX_C"/>
    <property type="match status" value="1"/>
</dbReference>
<dbReference type="Gene3D" id="1.10.150.20">
    <property type="entry name" value="5' to 3' exonuclease, C-terminal subdomain"/>
    <property type="match status" value="1"/>
</dbReference>
<dbReference type="RefSeq" id="WP_076587191.1">
    <property type="nucleotide sequence ID" value="NZ_JABEYA020000002.1"/>
</dbReference>
<dbReference type="InterPro" id="IPR026256">
    <property type="entry name" value="TfoX-like_gammaprotbact"/>
</dbReference>
<dbReference type="PANTHER" id="PTHR36121">
    <property type="entry name" value="PROTEIN SXY"/>
    <property type="match status" value="1"/>
</dbReference>
<sequence length="197" mass="21924">MDKPILKDSMRLFDPLGRIKSRSMFGGFGIFSDDTMFALVVNDKLHIRADNALASQFKSEGLEPYIYKKRGFPVVTKYFALTDDIASCPARAFEIAQNALAIAKQEKTSQAQNKPNRLKDLPNLRLATERMLKKAGIGSVEHLEQAGSVEAFKAIKATHSSDVSLELLWALEGALNGKHWSVVSTQRREELASKLEN</sequence>
<evidence type="ECO:0000259" key="2">
    <source>
        <dbReference type="Pfam" id="PF04994"/>
    </source>
</evidence>
<gene>
    <name evidence="3" type="ORF">QWZ16_07740</name>
</gene>
<accession>A0ABT8BU43</accession>
<dbReference type="PIRSF" id="PIRSF028788">
    <property type="entry name" value="TfoX_Sxy"/>
    <property type="match status" value="1"/>
</dbReference>
<protein>
    <submittedName>
        <fullName evidence="3">TfoX/Sxy family DNA transformation protein</fullName>
    </submittedName>
</protein>
<evidence type="ECO:0000313" key="4">
    <source>
        <dbReference type="Proteomes" id="UP001238540"/>
    </source>
</evidence>
<evidence type="ECO:0000313" key="3">
    <source>
        <dbReference type="EMBL" id="MDN3609593.1"/>
    </source>
</evidence>
<dbReference type="SUPFAM" id="SSF159894">
    <property type="entry name" value="YgaC/TfoX-N like"/>
    <property type="match status" value="1"/>
</dbReference>